<proteinExistence type="predicted"/>
<dbReference type="eggNOG" id="COG2755">
    <property type="taxonomic scope" value="Bacteria"/>
</dbReference>
<dbReference type="InterPro" id="IPR013830">
    <property type="entry name" value="SGNH_hydro"/>
</dbReference>
<accession>G2TN38</accession>
<keyword evidence="1" id="KW-0812">Transmembrane</keyword>
<dbReference type="SUPFAM" id="SSF52266">
    <property type="entry name" value="SGNH hydrolase"/>
    <property type="match status" value="1"/>
</dbReference>
<evidence type="ECO:0000259" key="2">
    <source>
        <dbReference type="Pfam" id="PF13472"/>
    </source>
</evidence>
<dbReference type="OrthoDB" id="252349at2"/>
<dbReference type="SMR" id="G2TN38"/>
<dbReference type="Proteomes" id="UP000009283">
    <property type="component" value="Chromosome"/>
</dbReference>
<feature type="transmembrane region" description="Helical" evidence="1">
    <location>
        <begin position="5"/>
        <end position="28"/>
    </location>
</feature>
<sequence length="267" mass="29191">MKKHLISAISIVSAVSALLFLAGLWMVFEDQQTKATGVKTETARTGNNTSKAGGTKQITITAIGDSLTRGTGDTAGKGYAGYVADRLKKKTKKAVLLQNNGIKGLTSSGLLEQIKQPQIKRELKSADIILLTIGGNDLFAGGEALDHLNTAYIEKLEKPYLANLKQIYAGIQAVNKTAIVYHVGLYNPFIDLSEAKTTSAIVRKWNFDSASVASDFPKIIYVPTFDLFEQNVNDYLYSDKFHPNTAGYQLIGERVASLIHYREEKAK</sequence>
<keyword evidence="1" id="KW-1133">Transmembrane helix</keyword>
<organism evidence="3 4">
    <name type="scientific">Heyndrickxia coagulans 36D1</name>
    <dbReference type="NCBI Taxonomy" id="345219"/>
    <lineage>
        <taxon>Bacteria</taxon>
        <taxon>Bacillati</taxon>
        <taxon>Bacillota</taxon>
        <taxon>Bacilli</taxon>
        <taxon>Bacillales</taxon>
        <taxon>Bacillaceae</taxon>
        <taxon>Heyndrickxia</taxon>
    </lineage>
</organism>
<gene>
    <name evidence="3" type="ORF">Bcoa_2158</name>
</gene>
<dbReference type="PANTHER" id="PTHR30383:SF27">
    <property type="entry name" value="SPORE GERMINATION LIPASE LIPC"/>
    <property type="match status" value="1"/>
</dbReference>
<name>G2TN38_HEYCO</name>
<dbReference type="PANTHER" id="PTHR30383">
    <property type="entry name" value="THIOESTERASE 1/PROTEASE 1/LYSOPHOSPHOLIPASE L1"/>
    <property type="match status" value="1"/>
</dbReference>
<dbReference type="InterPro" id="IPR051532">
    <property type="entry name" value="Ester_Hydrolysis_Enzymes"/>
</dbReference>
<reference evidence="3 4" key="1">
    <citation type="journal article" date="2011" name="Stand. Genomic Sci.">
        <title>Complete Genome Sequence of a thermotolerant sporogenic lactic acid bacterium, Bacillus coagulans strain 36D1.</title>
        <authorList>
            <person name="Rhee M.S."/>
            <person name="Moritz B.E."/>
            <person name="Xie G."/>
            <person name="Glavina Del Rio T."/>
            <person name="Dalin E."/>
            <person name="Tice H."/>
            <person name="Bruce D."/>
            <person name="Goodwin L."/>
            <person name="Chertkov O."/>
            <person name="Brettin T."/>
            <person name="Han C."/>
            <person name="Detter C."/>
            <person name="Pitluck S."/>
            <person name="Land M.L."/>
            <person name="Patel M."/>
            <person name="Ou M."/>
            <person name="Harbrucker R."/>
            <person name="Ingram L.O."/>
            <person name="Shanmugam K.T."/>
        </authorList>
    </citation>
    <scope>NUCLEOTIDE SEQUENCE [LARGE SCALE GENOMIC DNA]</scope>
    <source>
        <strain evidence="3 4">36D1</strain>
    </source>
</reference>
<dbReference type="InterPro" id="IPR036514">
    <property type="entry name" value="SGNH_hydro_sf"/>
</dbReference>
<dbReference type="Gene3D" id="3.40.50.1110">
    <property type="entry name" value="SGNH hydrolase"/>
    <property type="match status" value="1"/>
</dbReference>
<keyword evidence="1" id="KW-0472">Membrane</keyword>
<protein>
    <submittedName>
        <fullName evidence="3">Lipolytic protein G-D-S-L family</fullName>
    </submittedName>
</protein>
<evidence type="ECO:0000313" key="4">
    <source>
        <dbReference type="Proteomes" id="UP000009283"/>
    </source>
</evidence>
<evidence type="ECO:0000256" key="1">
    <source>
        <dbReference type="SAM" id="Phobius"/>
    </source>
</evidence>
<feature type="domain" description="SGNH hydrolase-type esterase" evidence="2">
    <location>
        <begin position="62"/>
        <end position="250"/>
    </location>
</feature>
<dbReference type="AlphaFoldDB" id="G2TN38"/>
<dbReference type="GO" id="GO:0004622">
    <property type="term" value="F:phosphatidylcholine lysophospholipase activity"/>
    <property type="evidence" value="ECO:0007669"/>
    <property type="project" value="TreeGrafter"/>
</dbReference>
<evidence type="ECO:0000313" key="3">
    <source>
        <dbReference type="EMBL" id="AEP01340.1"/>
    </source>
</evidence>
<dbReference type="HOGENOM" id="CLU_076859_2_0_9"/>
<dbReference type="KEGG" id="bag:Bcoa_2158"/>
<dbReference type="Pfam" id="PF13472">
    <property type="entry name" value="Lipase_GDSL_2"/>
    <property type="match status" value="1"/>
</dbReference>
<dbReference type="RefSeq" id="WP_014097413.1">
    <property type="nucleotide sequence ID" value="NC_016023.1"/>
</dbReference>
<dbReference type="EMBL" id="CP003056">
    <property type="protein sequence ID" value="AEP01340.1"/>
    <property type="molecule type" value="Genomic_DNA"/>
</dbReference>